<dbReference type="InterPro" id="IPR041985">
    <property type="entry name" value="Ribosomal_eL14_KOW"/>
</dbReference>
<dbReference type="InterPro" id="IPR014722">
    <property type="entry name" value="Rib_uL2_dom2"/>
</dbReference>
<evidence type="ECO:0000313" key="3">
    <source>
        <dbReference type="EMBL" id="MCY6957383.1"/>
    </source>
</evidence>
<dbReference type="CDD" id="cd06088">
    <property type="entry name" value="KOW_RPL14"/>
    <property type="match status" value="1"/>
</dbReference>
<gene>
    <name evidence="3" type="ORF">OW729_02050</name>
</gene>
<keyword evidence="4" id="KW-1185">Reference proteome</keyword>
<evidence type="ECO:0000313" key="4">
    <source>
        <dbReference type="Proteomes" id="UP001144612"/>
    </source>
</evidence>
<dbReference type="InterPro" id="IPR008991">
    <property type="entry name" value="Translation_prot_SH3-like_sf"/>
</dbReference>
<protein>
    <submittedName>
        <fullName evidence="3">KOW domain-containing RNA-binding protein</fullName>
    </submittedName>
</protein>
<keyword evidence="1" id="KW-0689">Ribosomal protein</keyword>
<name>A0ABT4D5C0_9CLOT</name>
<accession>A0ABT4D5C0</accession>
<evidence type="ECO:0000256" key="2">
    <source>
        <dbReference type="ARBA" id="ARBA00023274"/>
    </source>
</evidence>
<proteinExistence type="predicted"/>
<dbReference type="SUPFAM" id="SSF50104">
    <property type="entry name" value="Translation proteins SH3-like domain"/>
    <property type="match status" value="1"/>
</dbReference>
<comment type="caution">
    <text evidence="3">The sequence shown here is derived from an EMBL/GenBank/DDBJ whole genome shotgun (WGS) entry which is preliminary data.</text>
</comment>
<evidence type="ECO:0000256" key="1">
    <source>
        <dbReference type="ARBA" id="ARBA00022980"/>
    </source>
</evidence>
<dbReference type="Gene3D" id="2.30.30.30">
    <property type="match status" value="1"/>
</dbReference>
<keyword evidence="2" id="KW-0687">Ribonucleoprotein</keyword>
<sequence length="92" mass="10744">MDYDNLVGRVVYSQAGRDSEKFFIIIDVISKEYVYIVDGDLRKLDRPKKKKLKHLSLTNEVAENIKQLIISNNISNTKIRKYLENREANKEG</sequence>
<reference evidence="3" key="1">
    <citation type="submission" date="2022-12" db="EMBL/GenBank/DDBJ databases">
        <title>Clostridium sp. nov., isolated from industrial wastewater.</title>
        <authorList>
            <person name="Jiayan W."/>
        </authorList>
    </citation>
    <scope>NUCLEOTIDE SEQUENCE</scope>
    <source>
        <strain evidence="3">ZC22-4</strain>
    </source>
</reference>
<dbReference type="EMBL" id="JAPQFJ010000002">
    <property type="protein sequence ID" value="MCY6957383.1"/>
    <property type="molecule type" value="Genomic_DNA"/>
</dbReference>
<dbReference type="Proteomes" id="UP001144612">
    <property type="component" value="Unassembled WGS sequence"/>
</dbReference>
<organism evidence="3 4">
    <name type="scientific">Clostridium brassicae</name>
    <dbReference type="NCBI Taxonomy" id="2999072"/>
    <lineage>
        <taxon>Bacteria</taxon>
        <taxon>Bacillati</taxon>
        <taxon>Bacillota</taxon>
        <taxon>Clostridia</taxon>
        <taxon>Eubacteriales</taxon>
        <taxon>Clostridiaceae</taxon>
        <taxon>Clostridium</taxon>
    </lineage>
</organism>